<evidence type="ECO:0000313" key="2">
    <source>
        <dbReference type="Proteomes" id="UP000081671"/>
    </source>
</evidence>
<dbReference type="Proteomes" id="UP000081671">
    <property type="component" value="Unplaced"/>
</dbReference>
<keyword evidence="1" id="KW-0812">Transmembrane</keyword>
<feature type="transmembrane region" description="Helical" evidence="1">
    <location>
        <begin position="37"/>
        <end position="55"/>
    </location>
</feature>
<proteinExistence type="predicted"/>
<organism evidence="2 3">
    <name type="scientific">Dipodomys ordii</name>
    <name type="common">Ord's kangaroo rat</name>
    <dbReference type="NCBI Taxonomy" id="10020"/>
    <lineage>
        <taxon>Eukaryota</taxon>
        <taxon>Metazoa</taxon>
        <taxon>Chordata</taxon>
        <taxon>Craniata</taxon>
        <taxon>Vertebrata</taxon>
        <taxon>Euteleostomi</taxon>
        <taxon>Mammalia</taxon>
        <taxon>Eutheria</taxon>
        <taxon>Euarchontoglires</taxon>
        <taxon>Glires</taxon>
        <taxon>Rodentia</taxon>
        <taxon>Castorimorpha</taxon>
        <taxon>Heteromyidae</taxon>
        <taxon>Dipodomyinae</taxon>
        <taxon>Dipodomys</taxon>
    </lineage>
</organism>
<evidence type="ECO:0000313" key="3">
    <source>
        <dbReference type="RefSeq" id="XP_012889171.1"/>
    </source>
</evidence>
<dbReference type="KEGG" id="dord:105998883"/>
<sequence>MCSGGHILKALLFLLDVGVVQVLATGKSAGPEIDFKYAVIGTALGIVISAGFLVLKICMIRKHLSDNNSSELKSTPLCTSDTIMCKKRTSRDDQVIEL</sequence>
<protein>
    <recommendedName>
        <fullName evidence="4">Transmembrane protein 273</fullName>
    </recommendedName>
</protein>
<dbReference type="CTD" id="170371"/>
<name>A0A1S3GK40_DIPOR</name>
<evidence type="ECO:0008006" key="4">
    <source>
        <dbReference type="Google" id="ProtNLM"/>
    </source>
</evidence>
<keyword evidence="2" id="KW-1185">Reference proteome</keyword>
<dbReference type="AlphaFoldDB" id="A0A1S3GK40"/>
<gene>
    <name evidence="3" type="primary">LOC105998883</name>
</gene>
<feature type="transmembrane region" description="Helical" evidence="1">
    <location>
        <begin position="7"/>
        <end position="25"/>
    </location>
</feature>
<accession>A0A1S3GK40</accession>
<dbReference type="RefSeq" id="XP_012889171.1">
    <property type="nucleotide sequence ID" value="XM_013033717.1"/>
</dbReference>
<dbReference type="GeneID" id="105998883"/>
<dbReference type="InterPro" id="IPR029395">
    <property type="entry name" value="DUF4514"/>
</dbReference>
<evidence type="ECO:0000256" key="1">
    <source>
        <dbReference type="SAM" id="Phobius"/>
    </source>
</evidence>
<keyword evidence="1" id="KW-1133">Transmembrane helix</keyword>
<dbReference type="OrthoDB" id="9450584at2759"/>
<reference evidence="3" key="1">
    <citation type="submission" date="2025-08" db="UniProtKB">
        <authorList>
            <consortium name="RefSeq"/>
        </authorList>
    </citation>
    <scope>IDENTIFICATION</scope>
    <source>
        <tissue evidence="3">Kidney</tissue>
    </source>
</reference>
<keyword evidence="1" id="KW-0472">Membrane</keyword>
<dbReference type="PANTHER" id="PTHR37857">
    <property type="entry name" value="TRANSMEMBRANE PROTEIN 273"/>
    <property type="match status" value="1"/>
</dbReference>
<dbReference type="Pfam" id="PF14986">
    <property type="entry name" value="DUF4514"/>
    <property type="match status" value="1"/>
</dbReference>
<dbReference type="InParanoid" id="A0A1S3GK40"/>
<dbReference type="PANTHER" id="PTHR37857:SF1">
    <property type="entry name" value="TRANSMEMBRANE PROTEIN 273"/>
    <property type="match status" value="1"/>
</dbReference>